<sequence>MFNRTTLLENWVEERAVSDKILEERKNMAKLSKFGHQDILVHDKNLREVGTTTKDAFGNAELHADVNKIAKGRRRQLLEAELMKRALEDMQEAPVDRSARDWRSINHSDFSTSIPLSRMGAEPPDEEKAANYDHPITFWSDHATKGCGTVICSTNFENADEAAIKDIYGIRFGKHAAFSTPIKEFKKGPVKDYNGIGLSTVRGSGTNGYVQQNRASLRQGPADRERRHHAKEDARDAKPARFVANADLLEHQRKRLIEIQCLQLEDSLVEQGLDEAAVESQVSALREKLRKQLAEKAADKHAFNPNNTHEAADAKAMLNERAKKAFGISNHVEGAAFDRDLQERLKNEKIQERNRIDEERRQRVKQREQEEKKAKKKAEKEKRKAEKAAKKKAKQDEKRKKEMRARSDSEDDGDAKRRKLKRDNDDSETESRARRSQGADETSRHVSDSRSRRDSRDVSAADNRQSQTVQRGRDDGRGGRASPRRRTPSASPSVSPARPARTSKHGRSDSDSADETNRRSEKRRSTSEGSRKRDYEADVSRRRDSRDDGVRGGGSNYDERARGGGSRYDDRATSYRGKDSYRGDSYRGSQARNRSDSRDRRVSSRSRSRTRQRGRDASLDSVDERRRGSERSGKQTEKRKATPTSSDSDSDVDSVARGRNKGRNDDGKGKSARRRTPSNSSSGSSRSSRSRSTGSGSSRSSSNSSRSRSRSARR</sequence>
<keyword evidence="4" id="KW-0747">Spliceosome</keyword>
<evidence type="ECO:0000256" key="5">
    <source>
        <dbReference type="ARBA" id="ARBA00023187"/>
    </source>
</evidence>
<proteinExistence type="inferred from homology"/>
<keyword evidence="5" id="KW-0508">mRNA splicing</keyword>
<dbReference type="AlphaFoldDB" id="A0A507FLH0"/>
<feature type="compositionally biased region" description="Basic and acidic residues" evidence="7">
    <location>
        <begin position="593"/>
        <end position="602"/>
    </location>
</feature>
<feature type="domain" description="CWF21" evidence="8">
    <location>
        <begin position="249"/>
        <end position="294"/>
    </location>
</feature>
<evidence type="ECO:0000256" key="6">
    <source>
        <dbReference type="ARBA" id="ARBA00023242"/>
    </source>
</evidence>
<feature type="compositionally biased region" description="Low complexity" evidence="7">
    <location>
        <begin position="488"/>
        <end position="500"/>
    </location>
</feature>
<evidence type="ECO:0000256" key="4">
    <source>
        <dbReference type="ARBA" id="ARBA00022728"/>
    </source>
</evidence>
<keyword evidence="10" id="KW-1185">Reference proteome</keyword>
<dbReference type="Pfam" id="PF08312">
    <property type="entry name" value="cwf21"/>
    <property type="match status" value="1"/>
</dbReference>
<evidence type="ECO:0000256" key="7">
    <source>
        <dbReference type="SAM" id="MobiDB-lite"/>
    </source>
</evidence>
<evidence type="ECO:0000256" key="3">
    <source>
        <dbReference type="ARBA" id="ARBA00022664"/>
    </source>
</evidence>
<comment type="similarity">
    <text evidence="2">Belongs to the CWC21 family.</text>
</comment>
<dbReference type="PANTHER" id="PTHR36562:SF5">
    <property type="entry name" value="SERINE_ARGININE REPETITIVE MATRIX 2"/>
    <property type="match status" value="1"/>
</dbReference>
<feature type="compositionally biased region" description="Basic and acidic residues" evidence="7">
    <location>
        <begin position="356"/>
        <end position="408"/>
    </location>
</feature>
<dbReference type="GO" id="GO:0006397">
    <property type="term" value="P:mRNA processing"/>
    <property type="evidence" value="ECO:0007669"/>
    <property type="project" value="UniProtKB-KW"/>
</dbReference>
<reference evidence="9 10" key="1">
    <citation type="journal article" date="2019" name="Sci. Rep.">
        <title>Comparative genomics of chytrid fungi reveal insights into the obligate biotrophic and pathogenic lifestyle of Synchytrium endobioticum.</title>
        <authorList>
            <person name="van de Vossenberg B.T.L.H."/>
            <person name="Warris S."/>
            <person name="Nguyen H.D.T."/>
            <person name="van Gent-Pelzer M.P.E."/>
            <person name="Joly D.L."/>
            <person name="van de Geest H.C."/>
            <person name="Bonants P.J.M."/>
            <person name="Smith D.S."/>
            <person name="Levesque C.A."/>
            <person name="van der Lee T.A.J."/>
        </authorList>
    </citation>
    <scope>NUCLEOTIDE SEQUENCE [LARGE SCALE GENOMIC DNA]</scope>
    <source>
        <strain evidence="9 10">CBS 675.73</strain>
    </source>
</reference>
<protein>
    <recommendedName>
        <fullName evidence="8">CWF21 domain-containing protein</fullName>
    </recommendedName>
</protein>
<dbReference type="PANTHER" id="PTHR36562">
    <property type="entry name" value="SERINE/ARGININE REPETITIVE MATRIX 2"/>
    <property type="match status" value="1"/>
</dbReference>
<keyword evidence="3" id="KW-0507">mRNA processing</keyword>
<dbReference type="Proteomes" id="UP000320333">
    <property type="component" value="Unassembled WGS sequence"/>
</dbReference>
<evidence type="ECO:0000256" key="2">
    <source>
        <dbReference type="ARBA" id="ARBA00005954"/>
    </source>
</evidence>
<feature type="compositionally biased region" description="Basic and acidic residues" evidence="7">
    <location>
        <begin position="429"/>
        <end position="459"/>
    </location>
</feature>
<dbReference type="InterPro" id="IPR051372">
    <property type="entry name" value="CWC21"/>
</dbReference>
<feature type="compositionally biased region" description="Basic residues" evidence="7">
    <location>
        <begin position="603"/>
        <end position="612"/>
    </location>
</feature>
<comment type="subcellular location">
    <subcellularLocation>
        <location evidence="1">Nucleus</location>
    </subcellularLocation>
</comment>
<dbReference type="OrthoDB" id="2120499at2759"/>
<feature type="region of interest" description="Disordered" evidence="7">
    <location>
        <begin position="356"/>
        <end position="714"/>
    </location>
</feature>
<evidence type="ECO:0000313" key="10">
    <source>
        <dbReference type="Proteomes" id="UP000320333"/>
    </source>
</evidence>
<accession>A0A507FLH0</accession>
<feature type="compositionally biased region" description="Low complexity" evidence="7">
    <location>
        <begin position="677"/>
        <end position="706"/>
    </location>
</feature>
<dbReference type="CDD" id="cd21372">
    <property type="entry name" value="cwf21_CWC21-like"/>
    <property type="match status" value="1"/>
</dbReference>
<dbReference type="STRING" id="246404.A0A507FLH0"/>
<dbReference type="SMART" id="SM01115">
    <property type="entry name" value="cwf21"/>
    <property type="match status" value="1"/>
</dbReference>
<dbReference type="GO" id="GO:0005681">
    <property type="term" value="C:spliceosomal complex"/>
    <property type="evidence" value="ECO:0007669"/>
    <property type="project" value="UniProtKB-KW"/>
</dbReference>
<keyword evidence="6" id="KW-0539">Nucleus</keyword>
<organism evidence="9 10">
    <name type="scientific">Chytriomyces confervae</name>
    <dbReference type="NCBI Taxonomy" id="246404"/>
    <lineage>
        <taxon>Eukaryota</taxon>
        <taxon>Fungi</taxon>
        <taxon>Fungi incertae sedis</taxon>
        <taxon>Chytridiomycota</taxon>
        <taxon>Chytridiomycota incertae sedis</taxon>
        <taxon>Chytridiomycetes</taxon>
        <taxon>Chytridiales</taxon>
        <taxon>Chytriomycetaceae</taxon>
        <taxon>Chytriomyces</taxon>
    </lineage>
</organism>
<evidence type="ECO:0000259" key="8">
    <source>
        <dbReference type="SMART" id="SM01115"/>
    </source>
</evidence>
<name>A0A507FLH0_9FUNG</name>
<evidence type="ECO:0000313" key="9">
    <source>
        <dbReference type="EMBL" id="TPX76278.1"/>
    </source>
</evidence>
<gene>
    <name evidence="9" type="ORF">CcCBS67573_g02471</name>
</gene>
<dbReference type="GO" id="GO:0008380">
    <property type="term" value="P:RNA splicing"/>
    <property type="evidence" value="ECO:0007669"/>
    <property type="project" value="UniProtKB-KW"/>
</dbReference>
<feature type="compositionally biased region" description="Basic and acidic residues" evidence="7">
    <location>
        <begin position="557"/>
        <end position="585"/>
    </location>
</feature>
<dbReference type="InterPro" id="IPR013170">
    <property type="entry name" value="mRNA_splic_Cwf21_dom"/>
</dbReference>
<dbReference type="EMBL" id="QEAP01000052">
    <property type="protein sequence ID" value="TPX76278.1"/>
    <property type="molecule type" value="Genomic_DNA"/>
</dbReference>
<feature type="region of interest" description="Disordered" evidence="7">
    <location>
        <begin position="215"/>
        <end position="236"/>
    </location>
</feature>
<dbReference type="Gene3D" id="6.10.140.420">
    <property type="match status" value="1"/>
</dbReference>
<feature type="compositionally biased region" description="Basic and acidic residues" evidence="7">
    <location>
        <begin position="506"/>
        <end position="550"/>
    </location>
</feature>
<evidence type="ECO:0000256" key="1">
    <source>
        <dbReference type="ARBA" id="ARBA00004123"/>
    </source>
</evidence>
<comment type="caution">
    <text evidence="9">The sequence shown here is derived from an EMBL/GenBank/DDBJ whole genome shotgun (WGS) entry which is preliminary data.</text>
</comment>
<feature type="compositionally biased region" description="Basic and acidic residues" evidence="7">
    <location>
        <begin position="613"/>
        <end position="640"/>
    </location>
</feature>
<feature type="compositionally biased region" description="Basic and acidic residues" evidence="7">
    <location>
        <begin position="221"/>
        <end position="236"/>
    </location>
</feature>